<dbReference type="PIRSF" id="PIRSF001365">
    <property type="entry name" value="DHDPS"/>
    <property type="match status" value="1"/>
</dbReference>
<keyword evidence="5" id="KW-1185">Reference proteome</keyword>
<dbReference type="PRINTS" id="PR00146">
    <property type="entry name" value="DHPICSNTHASE"/>
</dbReference>
<gene>
    <name evidence="4" type="ORF">EDB81DRAFT_857038</name>
</gene>
<dbReference type="Gene3D" id="3.20.20.70">
    <property type="entry name" value="Aldolase class I"/>
    <property type="match status" value="1"/>
</dbReference>
<evidence type="ECO:0000256" key="2">
    <source>
        <dbReference type="PIRNR" id="PIRNR001365"/>
    </source>
</evidence>
<dbReference type="Proteomes" id="UP000738349">
    <property type="component" value="Unassembled WGS sequence"/>
</dbReference>
<dbReference type="GO" id="GO:0008840">
    <property type="term" value="F:4-hydroxy-tetrahydrodipicolinate synthase activity"/>
    <property type="evidence" value="ECO:0007669"/>
    <property type="project" value="TreeGrafter"/>
</dbReference>
<keyword evidence="1 2" id="KW-0456">Lyase</keyword>
<dbReference type="InterPro" id="IPR002220">
    <property type="entry name" value="DapA-like"/>
</dbReference>
<dbReference type="Pfam" id="PF00701">
    <property type="entry name" value="DHDPS"/>
    <property type="match status" value="1"/>
</dbReference>
<dbReference type="EMBL" id="JAGMUV010000009">
    <property type="protein sequence ID" value="KAH7143535.1"/>
    <property type="molecule type" value="Genomic_DNA"/>
</dbReference>
<dbReference type="PANTHER" id="PTHR12128">
    <property type="entry name" value="DIHYDRODIPICOLINATE SYNTHASE"/>
    <property type="match status" value="1"/>
</dbReference>
<evidence type="ECO:0000313" key="4">
    <source>
        <dbReference type="EMBL" id="KAH7143535.1"/>
    </source>
</evidence>
<organism evidence="4 5">
    <name type="scientific">Dactylonectria macrodidyma</name>
    <dbReference type="NCBI Taxonomy" id="307937"/>
    <lineage>
        <taxon>Eukaryota</taxon>
        <taxon>Fungi</taxon>
        <taxon>Dikarya</taxon>
        <taxon>Ascomycota</taxon>
        <taxon>Pezizomycotina</taxon>
        <taxon>Sordariomycetes</taxon>
        <taxon>Hypocreomycetidae</taxon>
        <taxon>Hypocreales</taxon>
        <taxon>Nectriaceae</taxon>
        <taxon>Dactylonectria</taxon>
    </lineage>
</organism>
<dbReference type="AlphaFoldDB" id="A0A9P9J283"/>
<accession>A0A9P9J283</accession>
<comment type="caution">
    <text evidence="4">The sequence shown here is derived from an EMBL/GenBank/DDBJ whole genome shotgun (WGS) entry which is preliminary data.</text>
</comment>
<comment type="similarity">
    <text evidence="2">Belongs to the DapA family.</text>
</comment>
<dbReference type="SMART" id="SM01130">
    <property type="entry name" value="DHDPS"/>
    <property type="match status" value="1"/>
</dbReference>
<evidence type="ECO:0000256" key="3">
    <source>
        <dbReference type="PIRSR" id="PIRSR001365-2"/>
    </source>
</evidence>
<protein>
    <recommendedName>
        <fullName evidence="6">Dihydrodipicolinate synthase</fullName>
    </recommendedName>
</protein>
<name>A0A9P9J283_9HYPO</name>
<dbReference type="PANTHER" id="PTHR12128:SF66">
    <property type="entry name" value="4-HYDROXY-2-OXOGLUTARATE ALDOLASE, MITOCHONDRIAL"/>
    <property type="match status" value="1"/>
</dbReference>
<reference evidence="4" key="1">
    <citation type="journal article" date="2021" name="Nat. Commun.">
        <title>Genetic determinants of endophytism in the Arabidopsis root mycobiome.</title>
        <authorList>
            <person name="Mesny F."/>
            <person name="Miyauchi S."/>
            <person name="Thiergart T."/>
            <person name="Pickel B."/>
            <person name="Atanasova L."/>
            <person name="Karlsson M."/>
            <person name="Huettel B."/>
            <person name="Barry K.W."/>
            <person name="Haridas S."/>
            <person name="Chen C."/>
            <person name="Bauer D."/>
            <person name="Andreopoulos W."/>
            <person name="Pangilinan J."/>
            <person name="LaButti K."/>
            <person name="Riley R."/>
            <person name="Lipzen A."/>
            <person name="Clum A."/>
            <person name="Drula E."/>
            <person name="Henrissat B."/>
            <person name="Kohler A."/>
            <person name="Grigoriev I.V."/>
            <person name="Martin F.M."/>
            <person name="Hacquard S."/>
        </authorList>
    </citation>
    <scope>NUCLEOTIDE SEQUENCE</scope>
    <source>
        <strain evidence="4">MPI-CAGE-AT-0147</strain>
    </source>
</reference>
<proteinExistence type="inferred from homology"/>
<evidence type="ECO:0008006" key="6">
    <source>
        <dbReference type="Google" id="ProtNLM"/>
    </source>
</evidence>
<dbReference type="CDD" id="cd00408">
    <property type="entry name" value="DHDPS-like"/>
    <property type="match status" value="1"/>
</dbReference>
<evidence type="ECO:0000313" key="5">
    <source>
        <dbReference type="Proteomes" id="UP000738349"/>
    </source>
</evidence>
<feature type="binding site" evidence="3">
    <location>
        <position position="220"/>
    </location>
    <ligand>
        <name>pyruvate</name>
        <dbReference type="ChEBI" id="CHEBI:15361"/>
    </ligand>
</feature>
<evidence type="ECO:0000256" key="1">
    <source>
        <dbReference type="ARBA" id="ARBA00023239"/>
    </source>
</evidence>
<dbReference type="InterPro" id="IPR013785">
    <property type="entry name" value="Aldolase_TIM"/>
</dbReference>
<dbReference type="SUPFAM" id="SSF51569">
    <property type="entry name" value="Aldolase"/>
    <property type="match status" value="1"/>
</dbReference>
<sequence length="314" mass="33287">MTKPLPPGVYAPLPAFFNDQDELGKHAPVSDWKFKHTDVAKPGVIPVVSATMGEAAHLDRQERVQLIRAIRSALDENDLNRTPVVAGVGATSTRETISLAKDAAAAGAEFVLVIAPSYFASALKANQTAIQTFFIGVASESPVPVVIYNFPLVAGGIDLTSNDIVDIARAAPNVCGVMLSCGNVGKVSRITSLADESFKTIAGFIDFLLPSISVGSAGAISPLPNLVPDFAMELWRSTQSLNSPADWAKARRLQERASSAEAELLSGGVAGLKYLLSQQFGYPATPRLPLQPLSEDAAARLSDSKYLKGLIDER</sequence>
<dbReference type="OrthoDB" id="191315at2759"/>